<dbReference type="Gene3D" id="3.10.310.10">
    <property type="entry name" value="Diaminopimelate Epimerase, Chain A, domain 1"/>
    <property type="match status" value="2"/>
</dbReference>
<dbReference type="HOGENOM" id="CLU_053306_3_0_9"/>
<feature type="site" description="Could be important to modulate the pK values of the two catalytic cysteine residues" evidence="8">
    <location>
        <position position="162"/>
    </location>
</feature>
<dbReference type="InterPro" id="IPR018510">
    <property type="entry name" value="DAP_epimerase_AS"/>
</dbReference>
<proteinExistence type="inferred from homology"/>
<evidence type="ECO:0000256" key="5">
    <source>
        <dbReference type="ARBA" id="ARBA00023154"/>
    </source>
</evidence>
<keyword evidence="5 8" id="KW-0457">Lysine biosynthesis</keyword>
<feature type="active site" description="Proton acceptor" evidence="8">
    <location>
        <position position="218"/>
    </location>
</feature>
<dbReference type="PATRIC" id="fig|1379739.3.peg.2287"/>
<evidence type="ECO:0000256" key="7">
    <source>
        <dbReference type="ARBA" id="ARBA00051712"/>
    </source>
</evidence>
<feature type="binding site" evidence="8">
    <location>
        <position position="64"/>
    </location>
    <ligand>
        <name>substrate</name>
    </ligand>
</feature>
<name>A0A0D0ZZ47_CLOBO</name>
<evidence type="ECO:0000256" key="9">
    <source>
        <dbReference type="PROSITE-ProRule" id="PRU10125"/>
    </source>
</evidence>
<evidence type="ECO:0000313" key="10">
    <source>
        <dbReference type="EMBL" id="KIS23843.1"/>
    </source>
</evidence>
<comment type="pathway">
    <text evidence="1 8">Amino-acid biosynthesis; L-lysine biosynthesis via DAP pathway; DL-2,6-diaminopimelate from LL-2,6-diaminopimelate: step 1/1.</text>
</comment>
<dbReference type="SUPFAM" id="SSF54506">
    <property type="entry name" value="Diaminopimelate epimerase-like"/>
    <property type="match status" value="2"/>
</dbReference>
<dbReference type="RefSeq" id="WP_003485814.1">
    <property type="nucleotide sequence ID" value="NZ_JXSU01000007.1"/>
</dbReference>
<comment type="subunit">
    <text evidence="8">Homodimer.</text>
</comment>
<comment type="catalytic activity">
    <reaction evidence="7 8">
        <text>(2S,6S)-2,6-diaminopimelate = meso-2,6-diaminopimelate</text>
        <dbReference type="Rhea" id="RHEA:15393"/>
        <dbReference type="ChEBI" id="CHEBI:57609"/>
        <dbReference type="ChEBI" id="CHEBI:57791"/>
        <dbReference type="EC" id="5.1.1.7"/>
    </reaction>
</comment>
<sequence length="273" mass="30268">MEFTKMTGNGNDFIVLDDRKGELIGKEKELAQKLCNRHFSIGADGILFVRESNTNAQIQMVIINADGSYASMCGNGIRCFAKYVWEKAIVKENPMIIETGDGLKEAFLDIEEDKVKYITINMGEPIFEGEKISNEKEKIINKSIRENNKEYSITAFHMGVPHTIIFGNLDEYDIEEGKNIETLPLFKEGTNVNFCEVVDKNKIKVKTWERGAGPTLACGTGSCASAIAANLLGYTGKSTEVILPGGKLFIEIKEKGIFMKGPADICFRGEIDV</sequence>
<evidence type="ECO:0000256" key="6">
    <source>
        <dbReference type="ARBA" id="ARBA00023235"/>
    </source>
</evidence>
<evidence type="ECO:0000256" key="1">
    <source>
        <dbReference type="ARBA" id="ARBA00005196"/>
    </source>
</evidence>
<feature type="active site" description="Proton donor" evidence="8">
    <location>
        <position position="73"/>
    </location>
</feature>
<comment type="caution">
    <text evidence="8">Lacks conserved residue(s) required for the propagation of feature annotation.</text>
</comment>
<dbReference type="PANTHER" id="PTHR31689:SF0">
    <property type="entry name" value="DIAMINOPIMELATE EPIMERASE"/>
    <property type="match status" value="1"/>
</dbReference>
<keyword evidence="8" id="KW-0963">Cytoplasm</keyword>
<comment type="similarity">
    <text evidence="2 8">Belongs to the diaminopimelate epimerase family.</text>
</comment>
<dbReference type="Proteomes" id="UP000032250">
    <property type="component" value="Unassembled WGS sequence"/>
</dbReference>
<evidence type="ECO:0000313" key="11">
    <source>
        <dbReference type="Proteomes" id="UP000032250"/>
    </source>
</evidence>
<dbReference type="InterPro" id="IPR001653">
    <property type="entry name" value="DAP_epimerase_DapF"/>
</dbReference>
<dbReference type="FunFam" id="3.10.310.10:FF:000040">
    <property type="entry name" value="Diaminopimelate epimerase"/>
    <property type="match status" value="1"/>
</dbReference>
<dbReference type="Pfam" id="PF01678">
    <property type="entry name" value="DAP_epimerase"/>
    <property type="match status" value="2"/>
</dbReference>
<evidence type="ECO:0000256" key="3">
    <source>
        <dbReference type="ARBA" id="ARBA00013080"/>
    </source>
</evidence>
<dbReference type="GO" id="GO:0009089">
    <property type="term" value="P:lysine biosynthetic process via diaminopimelate"/>
    <property type="evidence" value="ECO:0007669"/>
    <property type="project" value="UniProtKB-UniRule"/>
</dbReference>
<dbReference type="OrthoDB" id="9805408at2"/>
<dbReference type="HAMAP" id="MF_00197">
    <property type="entry name" value="DAP_epimerase"/>
    <property type="match status" value="1"/>
</dbReference>
<feature type="binding site" evidence="8">
    <location>
        <position position="191"/>
    </location>
    <ligand>
        <name>substrate</name>
    </ligand>
</feature>
<dbReference type="EC" id="5.1.1.7" evidence="3 8"/>
<accession>A0A0D0ZZ47</accession>
<gene>
    <name evidence="8" type="primary">dapF</name>
    <name evidence="10" type="ORF">N495_09635</name>
</gene>
<feature type="binding site" evidence="8">
    <location>
        <begin position="74"/>
        <end position="75"/>
    </location>
    <ligand>
        <name>substrate</name>
    </ligand>
</feature>
<dbReference type="PANTHER" id="PTHR31689">
    <property type="entry name" value="DIAMINOPIMELATE EPIMERASE, CHLOROPLASTIC"/>
    <property type="match status" value="1"/>
</dbReference>
<protein>
    <recommendedName>
        <fullName evidence="3 8">Diaminopimelate epimerase</fullName>
        <shortName evidence="8">DAP epimerase</shortName>
        <ecNumber evidence="3 8">5.1.1.7</ecNumber>
    </recommendedName>
    <alternativeName>
        <fullName evidence="8">PLP-independent amino acid racemase</fullName>
    </alternativeName>
</protein>
<keyword evidence="6 8" id="KW-0413">Isomerase</keyword>
<dbReference type="GO" id="GO:0008837">
    <property type="term" value="F:diaminopimelate epimerase activity"/>
    <property type="evidence" value="ECO:0007669"/>
    <property type="project" value="UniProtKB-UniRule"/>
</dbReference>
<feature type="site" description="Could be important to modulate the pK values of the two catalytic cysteine residues" evidence="8">
    <location>
        <position position="209"/>
    </location>
</feature>
<feature type="active site" evidence="9">
    <location>
        <position position="73"/>
    </location>
</feature>
<dbReference type="NCBIfam" id="TIGR00652">
    <property type="entry name" value="DapF"/>
    <property type="match status" value="1"/>
</dbReference>
<evidence type="ECO:0000256" key="2">
    <source>
        <dbReference type="ARBA" id="ARBA00010219"/>
    </source>
</evidence>
<dbReference type="EMBL" id="JXSU01000007">
    <property type="protein sequence ID" value="KIS23843.1"/>
    <property type="molecule type" value="Genomic_DNA"/>
</dbReference>
<comment type="caution">
    <text evidence="10">The sequence shown here is derived from an EMBL/GenBank/DDBJ whole genome shotgun (WGS) entry which is preliminary data.</text>
</comment>
<dbReference type="AlphaFoldDB" id="A0A0D0ZZ47"/>
<comment type="function">
    <text evidence="8">Catalyzes the stereoinversion of LL-2,6-diaminopimelate (L,L-DAP) to meso-diaminopimelate (meso-DAP), a precursor of L-lysine and an essential component of the bacterial peptidoglycan.</text>
</comment>
<evidence type="ECO:0000256" key="8">
    <source>
        <dbReference type="HAMAP-Rule" id="MF_00197"/>
    </source>
</evidence>
<dbReference type="GO" id="GO:0005829">
    <property type="term" value="C:cytosol"/>
    <property type="evidence" value="ECO:0007669"/>
    <property type="project" value="TreeGrafter"/>
</dbReference>
<comment type="subcellular location">
    <subcellularLocation>
        <location evidence="8">Cytoplasm</location>
    </subcellularLocation>
</comment>
<feature type="binding site" evidence="8">
    <location>
        <begin position="209"/>
        <end position="210"/>
    </location>
    <ligand>
        <name>substrate</name>
    </ligand>
</feature>
<dbReference type="UniPathway" id="UPA00034">
    <property type="reaction ID" value="UER00025"/>
</dbReference>
<organism evidence="10 11">
    <name type="scientific">Clostridium botulinum B2 450</name>
    <dbReference type="NCBI Taxonomy" id="1379739"/>
    <lineage>
        <taxon>Bacteria</taxon>
        <taxon>Bacillati</taxon>
        <taxon>Bacillota</taxon>
        <taxon>Clostridia</taxon>
        <taxon>Eubacteriales</taxon>
        <taxon>Clostridiaceae</taxon>
        <taxon>Clostridium</taxon>
    </lineage>
</organism>
<feature type="binding site" evidence="8">
    <location>
        <begin position="219"/>
        <end position="220"/>
    </location>
    <ligand>
        <name>substrate</name>
    </ligand>
</feature>
<reference evidence="10 11" key="1">
    <citation type="submission" date="2014-06" db="EMBL/GenBank/DDBJ databases">
        <title>Genome characterization of distinct group I Clostridium botulinum lineages.</title>
        <authorList>
            <person name="Giordani F."/>
            <person name="Anselmo A."/>
            <person name="Fillo S."/>
            <person name="Palozzi A.M."/>
            <person name="Fortunato A."/>
            <person name="Gentile B."/>
            <person name="Ciammaruconi A."/>
            <person name="Anniballi F."/>
            <person name="De Medici D."/>
            <person name="Lista F."/>
        </authorList>
    </citation>
    <scope>NUCLEOTIDE SEQUENCE [LARGE SCALE GENOMIC DNA]</scope>
    <source>
        <strain evidence="10 11">B2 450</strain>
    </source>
</reference>
<evidence type="ECO:0000256" key="4">
    <source>
        <dbReference type="ARBA" id="ARBA00022605"/>
    </source>
</evidence>
<feature type="binding site" evidence="8">
    <location>
        <position position="11"/>
    </location>
    <ligand>
        <name>substrate</name>
    </ligand>
</feature>
<dbReference type="PROSITE" id="PS01326">
    <property type="entry name" value="DAP_EPIMERASE"/>
    <property type="match status" value="1"/>
</dbReference>
<keyword evidence="4 8" id="KW-0028">Amino-acid biosynthesis</keyword>